<protein>
    <submittedName>
        <fullName evidence="2">Uncharacterized protein</fullName>
    </submittedName>
</protein>
<dbReference type="AlphaFoldDB" id="A0A7L6BG97"/>
<keyword evidence="1" id="KW-0812">Transmembrane</keyword>
<accession>A0A7L6BG97</accession>
<organism evidence="2 3">
    <name type="scientific">Limosilactobacillus reuteri</name>
    <name type="common">Lactobacillus reuteri</name>
    <dbReference type="NCBI Taxonomy" id="1598"/>
    <lineage>
        <taxon>Bacteria</taxon>
        <taxon>Bacillati</taxon>
        <taxon>Bacillota</taxon>
        <taxon>Bacilli</taxon>
        <taxon>Lactobacillales</taxon>
        <taxon>Lactobacillaceae</taxon>
        <taxon>Limosilactobacillus</taxon>
    </lineage>
</organism>
<evidence type="ECO:0000313" key="2">
    <source>
        <dbReference type="EMBL" id="QLQ60930.1"/>
    </source>
</evidence>
<gene>
    <name evidence="2" type="ORF">HHK02_06785</name>
</gene>
<name>A0A7L6BG97_LIMRT</name>
<evidence type="ECO:0000256" key="1">
    <source>
        <dbReference type="SAM" id="Phobius"/>
    </source>
</evidence>
<keyword evidence="1" id="KW-0472">Membrane</keyword>
<proteinExistence type="predicted"/>
<feature type="transmembrane region" description="Helical" evidence="1">
    <location>
        <begin position="6"/>
        <end position="22"/>
    </location>
</feature>
<feature type="transmembrane region" description="Helical" evidence="1">
    <location>
        <begin position="42"/>
        <end position="61"/>
    </location>
</feature>
<dbReference type="RefSeq" id="WP_181462194.1">
    <property type="nucleotide sequence ID" value="NZ_CP059275.1"/>
</dbReference>
<feature type="transmembrane region" description="Helical" evidence="1">
    <location>
        <begin position="67"/>
        <end position="87"/>
    </location>
</feature>
<sequence>MLGVVSLIISLLIPIAIMLLDSKVSENASEDRWARKVLKKQIIHFDNILNYIILIIIFITMDQIFPQLSLFFIIAFAVVIYLLINLVKKYIDWVDIDGLGNDKAIEEQKALLTLPKYQLSEQSFYWQLFLDYGCSANKNSSMFNPKIFYEVWKKAALNYRDESSPQFYGFCALLANAIPDLKLNYGSSFDEDFYRYCIEKYLKGDAVSKRNWDILTKTLTSYVENDALNNDDSFIYYRCVDSLDSLVSNNLMNIKALDYINKQFIQCLLSCKNPYSKDLKNTNFRLTSNDFNEKNETYKQTISLMKQFVREIRHHEYHHSMDTAVNVLFPKADGITIGRLDYLINCAYTFIQNTNEDAMLIGVVNIVEGTPNFGHVSIIPNEEIDISDLNEKKLDLARDLSYQESIKIYAYFYQRLRSITLLKSSLKKIVKVIKSEEFHNVLSKENNSEHLIGISKVYANILQDFIKELE</sequence>
<keyword evidence="1" id="KW-1133">Transmembrane helix</keyword>
<dbReference type="Proteomes" id="UP000510868">
    <property type="component" value="Chromosome"/>
</dbReference>
<evidence type="ECO:0000313" key="3">
    <source>
        <dbReference type="Proteomes" id="UP000510868"/>
    </source>
</evidence>
<dbReference type="EMBL" id="CP059275">
    <property type="protein sequence ID" value="QLQ60930.1"/>
    <property type="molecule type" value="Genomic_DNA"/>
</dbReference>
<reference evidence="2 3" key="1">
    <citation type="submission" date="2020-07" db="EMBL/GenBank/DDBJ databases">
        <title>Genome sequence of Lactobacillus reuteri CNEI-KCA3 isolated from the faeces of a reared-broiler chicken, South-East Nigeria, reveals presence of CRISPR arrays.</title>
        <authorList>
            <person name="Anukam K.C."/>
            <person name="Ibezim C.N."/>
            <person name="BeecK W.V."/>
            <person name="Allonsius C."/>
            <person name="Broek M.D."/>
            <person name="Tuyaerts I."/>
            <person name="Attama A."/>
            <person name="Esimone C.O."/>
            <person name="Lebeer S."/>
        </authorList>
    </citation>
    <scope>NUCLEOTIDE SEQUENCE [LARGE SCALE GENOMIC DNA]</scope>
    <source>
        <strain evidence="2 3">CNEI-KCA3</strain>
    </source>
</reference>